<accession>A0A8S1NEH7</accession>
<dbReference type="Proteomes" id="UP000688137">
    <property type="component" value="Unassembled WGS sequence"/>
</dbReference>
<sequence>MQQKLETIKGWDIDTSFESQGILKPKINQIIAEEPCQTKTLSSERKPSPKKINKTPKTRTPINSVHYEQGSLSSNSLGKLYVKKQFKQPLPPPQLLTVSKLKLRLNALPQQPSMPQKAYSSAQLNTILQLKRKNMYLQSILKKVNNNESEERYNKSQCDQLMVTHNRASQSMWMESTMAMRSFFNTRIGHFKANGTKHKFVV</sequence>
<feature type="region of interest" description="Disordered" evidence="1">
    <location>
        <begin position="34"/>
        <end position="62"/>
    </location>
</feature>
<gene>
    <name evidence="2" type="ORF">PPRIM_AZ9-3.1.T0880105</name>
</gene>
<name>A0A8S1NEH7_PARPR</name>
<dbReference type="OMA" id="MWMESTM"/>
<evidence type="ECO:0000256" key="1">
    <source>
        <dbReference type="SAM" id="MobiDB-lite"/>
    </source>
</evidence>
<evidence type="ECO:0000313" key="3">
    <source>
        <dbReference type="Proteomes" id="UP000688137"/>
    </source>
</evidence>
<dbReference type="EMBL" id="CAJJDM010000091">
    <property type="protein sequence ID" value="CAD8091507.1"/>
    <property type="molecule type" value="Genomic_DNA"/>
</dbReference>
<feature type="compositionally biased region" description="Basic residues" evidence="1">
    <location>
        <begin position="48"/>
        <end position="57"/>
    </location>
</feature>
<dbReference type="AlphaFoldDB" id="A0A8S1NEH7"/>
<evidence type="ECO:0000313" key="2">
    <source>
        <dbReference type="EMBL" id="CAD8091507.1"/>
    </source>
</evidence>
<reference evidence="2" key="1">
    <citation type="submission" date="2021-01" db="EMBL/GenBank/DDBJ databases">
        <authorList>
            <consortium name="Genoscope - CEA"/>
            <person name="William W."/>
        </authorList>
    </citation>
    <scope>NUCLEOTIDE SEQUENCE</scope>
</reference>
<keyword evidence="3" id="KW-1185">Reference proteome</keyword>
<protein>
    <submittedName>
        <fullName evidence="2">Uncharacterized protein</fullName>
    </submittedName>
</protein>
<proteinExistence type="predicted"/>
<comment type="caution">
    <text evidence="2">The sequence shown here is derived from an EMBL/GenBank/DDBJ whole genome shotgun (WGS) entry which is preliminary data.</text>
</comment>
<organism evidence="2 3">
    <name type="scientific">Paramecium primaurelia</name>
    <dbReference type="NCBI Taxonomy" id="5886"/>
    <lineage>
        <taxon>Eukaryota</taxon>
        <taxon>Sar</taxon>
        <taxon>Alveolata</taxon>
        <taxon>Ciliophora</taxon>
        <taxon>Intramacronucleata</taxon>
        <taxon>Oligohymenophorea</taxon>
        <taxon>Peniculida</taxon>
        <taxon>Parameciidae</taxon>
        <taxon>Paramecium</taxon>
    </lineage>
</organism>